<dbReference type="EMBL" id="OZ019900">
    <property type="protein sequence ID" value="CAK9233930.1"/>
    <property type="molecule type" value="Genomic_DNA"/>
</dbReference>
<evidence type="ECO:0000313" key="7">
    <source>
        <dbReference type="EMBL" id="CAK9233930.1"/>
    </source>
</evidence>
<evidence type="ECO:0000313" key="8">
    <source>
        <dbReference type="Proteomes" id="UP001497512"/>
    </source>
</evidence>
<organism evidence="7 8">
    <name type="scientific">Sphagnum troendelagicum</name>
    <dbReference type="NCBI Taxonomy" id="128251"/>
    <lineage>
        <taxon>Eukaryota</taxon>
        <taxon>Viridiplantae</taxon>
        <taxon>Streptophyta</taxon>
        <taxon>Embryophyta</taxon>
        <taxon>Bryophyta</taxon>
        <taxon>Sphagnophytina</taxon>
        <taxon>Sphagnopsida</taxon>
        <taxon>Sphagnales</taxon>
        <taxon>Sphagnaceae</taxon>
        <taxon>Sphagnum</taxon>
    </lineage>
</organism>
<reference evidence="7" key="1">
    <citation type="submission" date="2024-02" db="EMBL/GenBank/DDBJ databases">
        <authorList>
            <consortium name="ELIXIR-Norway"/>
            <consortium name="Elixir Norway"/>
        </authorList>
    </citation>
    <scope>NUCLEOTIDE SEQUENCE</scope>
</reference>
<evidence type="ECO:0000256" key="4">
    <source>
        <dbReference type="ARBA" id="ARBA00023242"/>
    </source>
</evidence>
<name>A0ABP0V015_9BRYO</name>
<keyword evidence="2" id="KW-0805">Transcription regulation</keyword>
<gene>
    <name evidence="7" type="ORF">CSSPTR1EN2_LOCUS21843</name>
</gene>
<keyword evidence="3" id="KW-0804">Transcription</keyword>
<keyword evidence="8" id="KW-1185">Reference proteome</keyword>
<evidence type="ECO:0000256" key="2">
    <source>
        <dbReference type="ARBA" id="ARBA00023015"/>
    </source>
</evidence>
<dbReference type="InterPro" id="IPR013272">
    <property type="entry name" value="Vps72/YL1_C"/>
</dbReference>
<accession>A0ABP0V015</accession>
<comment type="subcellular location">
    <subcellularLocation>
        <location evidence="1">Nucleus</location>
    </subcellularLocation>
</comment>
<evidence type="ECO:0000259" key="6">
    <source>
        <dbReference type="SMART" id="SM00993"/>
    </source>
</evidence>
<proteinExistence type="predicted"/>
<dbReference type="PANTHER" id="PTHR31200:SF1">
    <property type="entry name" value="INO80 COMPLEX SUBUNIT C"/>
    <property type="match status" value="1"/>
</dbReference>
<dbReference type="PANTHER" id="PTHR31200">
    <property type="entry name" value="INO80 COMPLEX SUBUNIT C"/>
    <property type="match status" value="1"/>
</dbReference>
<feature type="domain" description="Vps72/YL1 C-terminal" evidence="6">
    <location>
        <begin position="118"/>
        <end position="147"/>
    </location>
</feature>
<dbReference type="InterPro" id="IPR029525">
    <property type="entry name" value="INO80C/Ies6"/>
</dbReference>
<dbReference type="Pfam" id="PF08265">
    <property type="entry name" value="YL1_C"/>
    <property type="match status" value="1"/>
</dbReference>
<dbReference type="SMART" id="SM00993">
    <property type="entry name" value="YL1_C"/>
    <property type="match status" value="1"/>
</dbReference>
<keyword evidence="4" id="KW-0539">Nucleus</keyword>
<feature type="region of interest" description="Disordered" evidence="5">
    <location>
        <begin position="1"/>
        <end position="46"/>
    </location>
</feature>
<dbReference type="Proteomes" id="UP001497512">
    <property type="component" value="Chromosome 8"/>
</dbReference>
<sequence length="169" mass="18850">MGKLPPSPTQARLPGSATSSVSSKSEKKGNSTQGKDVLPSSGSSEKLSELVDPNLVLPSVLPFKRSQLTDRYPKGQTRGRHWKHLKQILQAENYHLYPADEPTYVNIEAPPSMYPAKKYCDITGFEAPYTDPRTKLRYANTEVFKLIRSLPDDYIQGYLALRNAAVVLK</sequence>
<protein>
    <recommendedName>
        <fullName evidence="6">Vps72/YL1 C-terminal domain-containing protein</fullName>
    </recommendedName>
</protein>
<evidence type="ECO:0000256" key="3">
    <source>
        <dbReference type="ARBA" id="ARBA00023163"/>
    </source>
</evidence>
<evidence type="ECO:0000256" key="5">
    <source>
        <dbReference type="SAM" id="MobiDB-lite"/>
    </source>
</evidence>
<evidence type="ECO:0000256" key="1">
    <source>
        <dbReference type="ARBA" id="ARBA00004123"/>
    </source>
</evidence>